<evidence type="ECO:0000256" key="1">
    <source>
        <dbReference type="SAM" id="MobiDB-lite"/>
    </source>
</evidence>
<evidence type="ECO:0000313" key="3">
    <source>
        <dbReference type="Proteomes" id="UP000655751"/>
    </source>
</evidence>
<comment type="caution">
    <text evidence="2">The sequence shown here is derived from an EMBL/GenBank/DDBJ whole genome shotgun (WGS) entry which is preliminary data.</text>
</comment>
<organism evidence="2 3">
    <name type="scientific">Nocardia bovistercoris</name>
    <dbReference type="NCBI Taxonomy" id="2785916"/>
    <lineage>
        <taxon>Bacteria</taxon>
        <taxon>Bacillati</taxon>
        <taxon>Actinomycetota</taxon>
        <taxon>Actinomycetes</taxon>
        <taxon>Mycobacteriales</taxon>
        <taxon>Nocardiaceae</taxon>
        <taxon>Nocardia</taxon>
    </lineage>
</organism>
<dbReference type="EMBL" id="JADMLG010000005">
    <property type="protein sequence ID" value="MBH0777456.1"/>
    <property type="molecule type" value="Genomic_DNA"/>
</dbReference>
<keyword evidence="3" id="KW-1185">Reference proteome</keyword>
<sequence>MSQPVPARPTQPIPNVTVAGSTNRSGTISVRATDQGMPVEIKFERSEYRYGAAALAAEILRLTQRSAIAARARRREVLTEAGMPADILDRLGLPTRQQAVDELDRIDDADTGPTSWMRPV</sequence>
<reference evidence="2" key="1">
    <citation type="submission" date="2020-11" db="EMBL/GenBank/DDBJ databases">
        <title>Nocardia NEAU-351.nov., a novel actinomycete isolated from the cow dung.</title>
        <authorList>
            <person name="Zhang X."/>
        </authorList>
    </citation>
    <scope>NUCLEOTIDE SEQUENCE</scope>
    <source>
        <strain evidence="2">NEAU-351</strain>
    </source>
</reference>
<gene>
    <name evidence="2" type="ORF">IT779_14335</name>
</gene>
<feature type="compositionally biased region" description="Polar residues" evidence="1">
    <location>
        <begin position="18"/>
        <end position="31"/>
    </location>
</feature>
<feature type="compositionally biased region" description="Pro residues" evidence="1">
    <location>
        <begin position="1"/>
        <end position="12"/>
    </location>
</feature>
<feature type="region of interest" description="Disordered" evidence="1">
    <location>
        <begin position="1"/>
        <end position="31"/>
    </location>
</feature>
<dbReference type="RefSeq" id="WP_196149800.1">
    <property type="nucleotide sequence ID" value="NZ_JADMLG010000005.1"/>
</dbReference>
<evidence type="ECO:0000313" key="2">
    <source>
        <dbReference type="EMBL" id="MBH0777456.1"/>
    </source>
</evidence>
<dbReference type="AlphaFoldDB" id="A0A931N3R1"/>
<dbReference type="Proteomes" id="UP000655751">
    <property type="component" value="Unassembled WGS sequence"/>
</dbReference>
<feature type="region of interest" description="Disordered" evidence="1">
    <location>
        <begin position="99"/>
        <end position="120"/>
    </location>
</feature>
<accession>A0A931N3R1</accession>
<name>A0A931N3R1_9NOCA</name>
<protein>
    <submittedName>
        <fullName evidence="2">Uncharacterized protein</fullName>
    </submittedName>
</protein>
<proteinExistence type="predicted"/>